<dbReference type="RefSeq" id="WP_376985574.1">
    <property type="nucleotide sequence ID" value="NZ_JBHRWW010000008.1"/>
</dbReference>
<dbReference type="EMBL" id="JBHRWW010000008">
    <property type="protein sequence ID" value="MFC3689199.1"/>
    <property type="molecule type" value="Genomic_DNA"/>
</dbReference>
<evidence type="ECO:0000313" key="3">
    <source>
        <dbReference type="Proteomes" id="UP001595685"/>
    </source>
</evidence>
<organism evidence="2 3">
    <name type="scientific">Aquipuribacter hungaricus</name>
    <dbReference type="NCBI Taxonomy" id="545624"/>
    <lineage>
        <taxon>Bacteria</taxon>
        <taxon>Bacillati</taxon>
        <taxon>Actinomycetota</taxon>
        <taxon>Actinomycetes</taxon>
        <taxon>Micrococcales</taxon>
        <taxon>Intrasporangiaceae</taxon>
        <taxon>Aquipuribacter</taxon>
    </lineage>
</organism>
<comment type="caution">
    <text evidence="2">The sequence shown here is derived from an EMBL/GenBank/DDBJ whole genome shotgun (WGS) entry which is preliminary data.</text>
</comment>
<reference evidence="3" key="1">
    <citation type="journal article" date="2019" name="Int. J. Syst. Evol. Microbiol.">
        <title>The Global Catalogue of Microorganisms (GCM) 10K type strain sequencing project: providing services to taxonomists for standard genome sequencing and annotation.</title>
        <authorList>
            <consortium name="The Broad Institute Genomics Platform"/>
            <consortium name="The Broad Institute Genome Sequencing Center for Infectious Disease"/>
            <person name="Wu L."/>
            <person name="Ma J."/>
        </authorList>
    </citation>
    <scope>NUCLEOTIDE SEQUENCE [LARGE SCALE GENOMIC DNA]</scope>
    <source>
        <strain evidence="3">NCAIM B.02333</strain>
    </source>
</reference>
<dbReference type="PANTHER" id="PTHR36933:SF1">
    <property type="entry name" value="SLL0788 PROTEIN"/>
    <property type="match status" value="1"/>
</dbReference>
<dbReference type="InterPro" id="IPR012347">
    <property type="entry name" value="Ferritin-like"/>
</dbReference>
<dbReference type="Gene3D" id="1.20.1260.10">
    <property type="match status" value="1"/>
</dbReference>
<accession>A0ABV7WH94</accession>
<keyword evidence="3" id="KW-1185">Reference proteome</keyword>
<dbReference type="Pfam" id="PF03713">
    <property type="entry name" value="DUF305"/>
    <property type="match status" value="1"/>
</dbReference>
<protein>
    <submittedName>
        <fullName evidence="2">DUF305 domain-containing protein</fullName>
    </submittedName>
</protein>
<gene>
    <name evidence="2" type="ORF">ACFOLH_12690</name>
</gene>
<dbReference type="InterPro" id="IPR005183">
    <property type="entry name" value="DUF305_CopM-like"/>
</dbReference>
<name>A0ABV7WH94_9MICO</name>
<dbReference type="Proteomes" id="UP001595685">
    <property type="component" value="Unassembled WGS sequence"/>
</dbReference>
<dbReference type="PANTHER" id="PTHR36933">
    <property type="entry name" value="SLL0788 PROTEIN"/>
    <property type="match status" value="1"/>
</dbReference>
<sequence>MESTGTPMAMEPSEAPMAMESSEASVPVDAQFLTAMVPHHQSASEMAQIAVERVQDPEVKALAQRIIDTQTAEIAQMTEISTTEYGTTPPSDMMAMSHDMMGMTMTMDMAADMAMLESSATPDVTFLQMMIPHHASALMMADEEVKRGTDDEVKTLAEKIKSDQANEIGEMQQMLERLA</sequence>
<evidence type="ECO:0000259" key="1">
    <source>
        <dbReference type="Pfam" id="PF03713"/>
    </source>
</evidence>
<evidence type="ECO:0000313" key="2">
    <source>
        <dbReference type="EMBL" id="MFC3689199.1"/>
    </source>
</evidence>
<proteinExistence type="predicted"/>
<feature type="domain" description="DUF305" evidence="1">
    <location>
        <begin position="29"/>
        <end position="175"/>
    </location>
</feature>